<name>A0AAF0QY37_SOLVR</name>
<dbReference type="SUPFAM" id="SSF55931">
    <property type="entry name" value="Glutamine synthetase/guanido kinase"/>
    <property type="match status" value="1"/>
</dbReference>
<evidence type="ECO:0000259" key="4">
    <source>
        <dbReference type="PROSITE" id="PS51987"/>
    </source>
</evidence>
<feature type="compositionally biased region" description="Basic and acidic residues" evidence="3">
    <location>
        <begin position="387"/>
        <end position="415"/>
    </location>
</feature>
<feature type="domain" description="GS catalytic" evidence="4">
    <location>
        <begin position="538"/>
        <end position="872"/>
    </location>
</feature>
<sequence length="872" mass="97773">MKMKTDKLLIELKKAVDAVEIVDAHAHNIVPIDTDYPFLKLFSDATGDALYNTPHTLNFKRGLRELTELYGPSLSLSLGLHTVQETRRSLGLEQSAITCFRAARIYTVLIDDGIELDKMVDIEWHKKVVPMVGRILRVEHLAEKILDKTQNLELIGLPVAQNLHVSGTASCLLAMWYNFTVKKSRYSCFQPEVADKVVAFKSMVACRSGLAINTEVTKSEAEEGLSDVLCAGSPLRISNKSFIDYIFMHALEVAQSYDLPMQIHMGRLVLLHASYPFSKEASHLASAYPQVYLDFGFAIPKLSFHGMISSVKELLKLAPMNKVMFSTDAIAFAEAFYLGAKRAREVIFSVLRDAMVEGDLSITKAVAAVKDIFAENAKKLYKLHKLDDSSKDSDEPHISSPFMKEELHGSVKDSSTESDVEPHVSSSFQNEELNGSSKDVTLVRLIWIDASGQHRCRGVPRQRFYSFVKKHGIGLPRACMGISSVSDSPVEDTNLTCSGLITIVPNLSTKCRIPWAKQQEMVLADMCTKSGEAWDYCPREALRRVSQILKDEFGLVMTAGFEVEFYLLESVIKNDKEEFESSDKWRKCHTTAFDMASPMLEEMLTYLQSLNISVDYLHKEAGKGQFEIGLEYTDCFEAADRLIYTREVIRTVGRKYGYHPTFLPKYSLDEYGCGSSVHISLSTNGINVFKASDGSSQYGISKIGEAFMSGVLDHLPSVLAFTAPHPTSYERLYSKEWNGRFVTWQKENTYAKISTCTLPGAVVVSHFVCPAFDACTNPYLGLASIMTAGIDGLRKKLSLPAPVDRETRDVNQEDYRRLPDCLTDSLNALEEDTLFNDMMGENLVVCLKAIRKAEIDHYCEDEEPYKDLIYKF</sequence>
<dbReference type="Pfam" id="PF04909">
    <property type="entry name" value="Amidohydro_2"/>
    <property type="match status" value="1"/>
</dbReference>
<evidence type="ECO:0000256" key="3">
    <source>
        <dbReference type="SAM" id="MobiDB-lite"/>
    </source>
</evidence>
<evidence type="ECO:0000313" key="5">
    <source>
        <dbReference type="EMBL" id="WMV32594.1"/>
    </source>
</evidence>
<dbReference type="InterPro" id="IPR006680">
    <property type="entry name" value="Amidohydro-rel"/>
</dbReference>
<dbReference type="SUPFAM" id="SSF54368">
    <property type="entry name" value="Glutamine synthetase, N-terminal domain"/>
    <property type="match status" value="1"/>
</dbReference>
<dbReference type="EMBL" id="CP133617">
    <property type="protein sequence ID" value="WMV32594.1"/>
    <property type="molecule type" value="Genomic_DNA"/>
</dbReference>
<dbReference type="InterPro" id="IPR032466">
    <property type="entry name" value="Metal_Hydrolase"/>
</dbReference>
<proteinExistence type="inferred from homology"/>
<feature type="region of interest" description="Disordered" evidence="3">
    <location>
        <begin position="387"/>
        <end position="431"/>
    </location>
</feature>
<dbReference type="SMART" id="SM01230">
    <property type="entry name" value="Gln-synt_C"/>
    <property type="match status" value="1"/>
</dbReference>
<dbReference type="AlphaFoldDB" id="A0AAF0QY37"/>
<keyword evidence="6" id="KW-1185">Reference proteome</keyword>
<dbReference type="Gene3D" id="3.20.20.140">
    <property type="entry name" value="Metal-dependent hydrolases"/>
    <property type="match status" value="2"/>
</dbReference>
<reference evidence="5" key="1">
    <citation type="submission" date="2023-08" db="EMBL/GenBank/DDBJ databases">
        <title>A de novo genome assembly of Solanum verrucosum Schlechtendal, a Mexican diploid species geographically isolated from the other diploid A-genome species in potato relatives.</title>
        <authorList>
            <person name="Hosaka K."/>
        </authorList>
    </citation>
    <scope>NUCLEOTIDE SEQUENCE</scope>
    <source>
        <tissue evidence="5">Young leaves</tissue>
    </source>
</reference>
<dbReference type="Gene3D" id="3.30.590.10">
    <property type="entry name" value="Glutamine synthetase/guanido kinase, catalytic domain"/>
    <property type="match status" value="1"/>
</dbReference>
<evidence type="ECO:0000256" key="1">
    <source>
        <dbReference type="PROSITE-ProRule" id="PRU01331"/>
    </source>
</evidence>
<dbReference type="InterPro" id="IPR008146">
    <property type="entry name" value="Gln_synth_cat_dom"/>
</dbReference>
<evidence type="ECO:0000256" key="2">
    <source>
        <dbReference type="RuleBase" id="RU000384"/>
    </source>
</evidence>
<dbReference type="PANTHER" id="PTHR43383:SF2">
    <property type="entry name" value="AMIDOHYDROLASE 2 FAMILY PROTEIN"/>
    <property type="match status" value="1"/>
</dbReference>
<dbReference type="GO" id="GO:0016787">
    <property type="term" value="F:hydrolase activity"/>
    <property type="evidence" value="ECO:0007669"/>
    <property type="project" value="InterPro"/>
</dbReference>
<dbReference type="PANTHER" id="PTHR43383">
    <property type="entry name" value="NODULIN 6"/>
    <property type="match status" value="1"/>
</dbReference>
<comment type="similarity">
    <text evidence="1 2">Belongs to the glutamine synthetase family.</text>
</comment>
<dbReference type="InterPro" id="IPR036651">
    <property type="entry name" value="Gln_synt_N_sf"/>
</dbReference>
<dbReference type="Pfam" id="PF00120">
    <property type="entry name" value="Gln-synt_C"/>
    <property type="match status" value="1"/>
</dbReference>
<dbReference type="Proteomes" id="UP001234989">
    <property type="component" value="Chromosome 6"/>
</dbReference>
<accession>A0AAF0QY37</accession>
<dbReference type="GO" id="GO:0004356">
    <property type="term" value="F:glutamine synthetase activity"/>
    <property type="evidence" value="ECO:0007669"/>
    <property type="project" value="InterPro"/>
</dbReference>
<dbReference type="InterPro" id="IPR014746">
    <property type="entry name" value="Gln_synth/guanido_kin_cat_dom"/>
</dbReference>
<dbReference type="Gene3D" id="3.10.20.70">
    <property type="entry name" value="Glutamine synthetase, N-terminal domain"/>
    <property type="match status" value="1"/>
</dbReference>
<protein>
    <recommendedName>
        <fullName evidence="4">GS catalytic domain-containing protein</fullName>
    </recommendedName>
</protein>
<dbReference type="PROSITE" id="PS51987">
    <property type="entry name" value="GS_CATALYTIC"/>
    <property type="match status" value="1"/>
</dbReference>
<organism evidence="5 6">
    <name type="scientific">Solanum verrucosum</name>
    <dbReference type="NCBI Taxonomy" id="315347"/>
    <lineage>
        <taxon>Eukaryota</taxon>
        <taxon>Viridiplantae</taxon>
        <taxon>Streptophyta</taxon>
        <taxon>Embryophyta</taxon>
        <taxon>Tracheophyta</taxon>
        <taxon>Spermatophyta</taxon>
        <taxon>Magnoliopsida</taxon>
        <taxon>eudicotyledons</taxon>
        <taxon>Gunneridae</taxon>
        <taxon>Pentapetalae</taxon>
        <taxon>asterids</taxon>
        <taxon>lamiids</taxon>
        <taxon>Solanales</taxon>
        <taxon>Solanaceae</taxon>
        <taxon>Solanoideae</taxon>
        <taxon>Solaneae</taxon>
        <taxon>Solanum</taxon>
    </lineage>
</organism>
<dbReference type="SUPFAM" id="SSF51556">
    <property type="entry name" value="Metallo-dependent hydrolases"/>
    <property type="match status" value="1"/>
</dbReference>
<evidence type="ECO:0000313" key="6">
    <source>
        <dbReference type="Proteomes" id="UP001234989"/>
    </source>
</evidence>
<dbReference type="GO" id="GO:0006542">
    <property type="term" value="P:glutamine biosynthetic process"/>
    <property type="evidence" value="ECO:0007669"/>
    <property type="project" value="InterPro"/>
</dbReference>
<gene>
    <name evidence="5" type="ORF">MTR67_025979</name>
</gene>